<evidence type="ECO:0000256" key="3">
    <source>
        <dbReference type="SAM" id="MobiDB-lite"/>
    </source>
</evidence>
<evidence type="ECO:0000256" key="1">
    <source>
        <dbReference type="ARBA" id="ARBA00004604"/>
    </source>
</evidence>
<dbReference type="PANTHER" id="PTHR21686:SF12">
    <property type="entry name" value="DEOXYNUCLEOTIDYLTRANSFERASE TERMINAL-INTERACTING PROTEIN 2"/>
    <property type="match status" value="1"/>
</dbReference>
<evidence type="ECO:0000256" key="2">
    <source>
        <dbReference type="ARBA" id="ARBA00023242"/>
    </source>
</evidence>
<dbReference type="EMBL" id="LEKV01004480">
    <property type="protein sequence ID" value="KVH94975.1"/>
    <property type="molecule type" value="Genomic_DNA"/>
</dbReference>
<dbReference type="InterPro" id="IPR039883">
    <property type="entry name" value="Fcf2/DNTTIP2"/>
</dbReference>
<evidence type="ECO:0000259" key="4">
    <source>
        <dbReference type="Pfam" id="PF08698"/>
    </source>
</evidence>
<dbReference type="OMA" id="ATMMCEI"/>
<dbReference type="STRING" id="59895.A0A124SCV6"/>
<dbReference type="GO" id="GO:0006396">
    <property type="term" value="P:RNA processing"/>
    <property type="evidence" value="ECO:0007669"/>
    <property type="project" value="TreeGrafter"/>
</dbReference>
<feature type="domain" description="Fcf2 pre-rRNA processing C-terminal" evidence="4">
    <location>
        <begin position="70"/>
        <end position="123"/>
    </location>
</feature>
<protein>
    <submittedName>
        <fullName evidence="5">Fcf2 pre-rRNA processing</fullName>
    </submittedName>
</protein>
<keyword evidence="2" id="KW-0539">Nucleus</keyword>
<comment type="subcellular location">
    <subcellularLocation>
        <location evidence="1">Nucleus</location>
        <location evidence="1">Nucleolus</location>
    </subcellularLocation>
</comment>
<dbReference type="GO" id="GO:0005730">
    <property type="term" value="C:nucleolus"/>
    <property type="evidence" value="ECO:0007669"/>
    <property type="project" value="UniProtKB-SubCell"/>
</dbReference>
<dbReference type="GO" id="GO:0003723">
    <property type="term" value="F:RNA binding"/>
    <property type="evidence" value="ECO:0007669"/>
    <property type="project" value="TreeGrafter"/>
</dbReference>
<proteinExistence type="predicted"/>
<keyword evidence="6" id="KW-1185">Reference proteome</keyword>
<feature type="region of interest" description="Disordered" evidence="3">
    <location>
        <begin position="133"/>
        <end position="157"/>
    </location>
</feature>
<comment type="caution">
    <text evidence="5">The sequence shown here is derived from an EMBL/GenBank/DDBJ whole genome shotgun (WGS) entry which is preliminary data.</text>
</comment>
<feature type="compositionally biased region" description="Basic residues" evidence="3">
    <location>
        <begin position="143"/>
        <end position="157"/>
    </location>
</feature>
<organism evidence="5 6">
    <name type="scientific">Cynara cardunculus var. scolymus</name>
    <name type="common">Globe artichoke</name>
    <name type="synonym">Cynara scolymus</name>
    <dbReference type="NCBI Taxonomy" id="59895"/>
    <lineage>
        <taxon>Eukaryota</taxon>
        <taxon>Viridiplantae</taxon>
        <taxon>Streptophyta</taxon>
        <taxon>Embryophyta</taxon>
        <taxon>Tracheophyta</taxon>
        <taxon>Spermatophyta</taxon>
        <taxon>Magnoliopsida</taxon>
        <taxon>eudicotyledons</taxon>
        <taxon>Gunneridae</taxon>
        <taxon>Pentapetalae</taxon>
        <taxon>asterids</taxon>
        <taxon>campanulids</taxon>
        <taxon>Asterales</taxon>
        <taxon>Asteraceae</taxon>
        <taxon>Carduoideae</taxon>
        <taxon>Cardueae</taxon>
        <taxon>Carduinae</taxon>
        <taxon>Cynara</taxon>
    </lineage>
</organism>
<evidence type="ECO:0000313" key="5">
    <source>
        <dbReference type="EMBL" id="KVH94975.1"/>
    </source>
</evidence>
<reference evidence="5 6" key="1">
    <citation type="journal article" date="2016" name="Sci. Rep.">
        <title>The genome sequence of the outbreeding globe artichoke constructed de novo incorporating a phase-aware low-pass sequencing strategy of F1 progeny.</title>
        <authorList>
            <person name="Scaglione D."/>
            <person name="Reyes-Chin-Wo S."/>
            <person name="Acquadro A."/>
            <person name="Froenicke L."/>
            <person name="Portis E."/>
            <person name="Beitel C."/>
            <person name="Tirone M."/>
            <person name="Mauro R."/>
            <person name="Lo Monaco A."/>
            <person name="Mauromicale G."/>
            <person name="Faccioli P."/>
            <person name="Cattivelli L."/>
            <person name="Rieseberg L."/>
            <person name="Michelmore R."/>
            <person name="Lanteri S."/>
        </authorList>
    </citation>
    <scope>NUCLEOTIDE SEQUENCE [LARGE SCALE GENOMIC DNA]</scope>
    <source>
        <strain evidence="5">2C</strain>
    </source>
</reference>
<dbReference type="Proteomes" id="UP000243975">
    <property type="component" value="Unassembled WGS sequence"/>
</dbReference>
<evidence type="ECO:0000313" key="6">
    <source>
        <dbReference type="Proteomes" id="UP000243975"/>
    </source>
</evidence>
<dbReference type="InterPro" id="IPR014810">
    <property type="entry name" value="Fcf2_C"/>
</dbReference>
<dbReference type="Gramene" id="KVH94975">
    <property type="protein sequence ID" value="KVH94975"/>
    <property type="gene ID" value="Ccrd_002957"/>
</dbReference>
<sequence length="157" mass="18144">MLEDKKVIGLSWEPKLPSLLFGTKGGSNAKSQNVSESSLVYKPKSELIDGLFVPPHDPKKVNKLLKKQVKDTTGKNWFDMPAPTLTPELKKDLKLLKLRNVIDPKRHYKKGDSKLNIFPKYFQRKVREIEEKNQPGGVDKWKIKGKSSWKRAKQRRH</sequence>
<accession>A0A124SCV6</accession>
<dbReference type="PANTHER" id="PTHR21686">
    <property type="entry name" value="DEOXYNUCLEOTIDYLTRANSFERASE TERMINAL-INTERACTING PROTEIN 2"/>
    <property type="match status" value="1"/>
</dbReference>
<gene>
    <name evidence="5" type="ORF">Ccrd_002957</name>
</gene>
<dbReference type="Pfam" id="PF08698">
    <property type="entry name" value="Fcf2"/>
    <property type="match status" value="1"/>
</dbReference>
<dbReference type="AlphaFoldDB" id="A0A124SCV6"/>
<name>A0A124SCV6_CYNCS</name>